<dbReference type="SUPFAM" id="SSF47370">
    <property type="entry name" value="Bromodomain"/>
    <property type="match status" value="1"/>
</dbReference>
<dbReference type="SUPFAM" id="SSF48452">
    <property type="entry name" value="TPR-like"/>
    <property type="match status" value="1"/>
</dbReference>
<feature type="region of interest" description="Disordered" evidence="5">
    <location>
        <begin position="953"/>
        <end position="979"/>
    </location>
</feature>
<dbReference type="SMART" id="SM00297">
    <property type="entry name" value="BROMO"/>
    <property type="match status" value="1"/>
</dbReference>
<feature type="compositionally biased region" description="Polar residues" evidence="5">
    <location>
        <begin position="444"/>
        <end position="466"/>
    </location>
</feature>
<evidence type="ECO:0000313" key="7">
    <source>
        <dbReference type="EMBL" id="KAK9863749.1"/>
    </source>
</evidence>
<dbReference type="PROSITE" id="PS50014">
    <property type="entry name" value="BROMODOMAIN_2"/>
    <property type="match status" value="1"/>
</dbReference>
<name>A0AAW1T2N6_9CHLO</name>
<reference evidence="7 8" key="1">
    <citation type="journal article" date="2024" name="Nat. Commun.">
        <title>Phylogenomics reveals the evolutionary origins of lichenization in chlorophyte algae.</title>
        <authorList>
            <person name="Puginier C."/>
            <person name="Libourel C."/>
            <person name="Otte J."/>
            <person name="Skaloud P."/>
            <person name="Haon M."/>
            <person name="Grisel S."/>
            <person name="Petersen M."/>
            <person name="Berrin J.G."/>
            <person name="Delaux P.M."/>
            <person name="Dal Grande F."/>
            <person name="Keller J."/>
        </authorList>
    </citation>
    <scope>NUCLEOTIDE SEQUENCE [LARGE SCALE GENOMIC DNA]</scope>
    <source>
        <strain evidence="7 8">SAG 2523</strain>
    </source>
</reference>
<dbReference type="EMBL" id="JALJOV010000434">
    <property type="protein sequence ID" value="KAK9863749.1"/>
    <property type="molecule type" value="Genomic_DNA"/>
</dbReference>
<feature type="compositionally biased region" description="Polar residues" evidence="5">
    <location>
        <begin position="292"/>
        <end position="305"/>
    </location>
</feature>
<gene>
    <name evidence="7" type="ORF">WJX84_003356</name>
</gene>
<dbReference type="Pfam" id="PF00439">
    <property type="entry name" value="Bromodomain"/>
    <property type="match status" value="1"/>
</dbReference>
<feature type="compositionally biased region" description="Basic and acidic residues" evidence="5">
    <location>
        <begin position="424"/>
        <end position="435"/>
    </location>
</feature>
<evidence type="ECO:0000259" key="6">
    <source>
        <dbReference type="PROSITE" id="PS50014"/>
    </source>
</evidence>
<feature type="compositionally biased region" description="Polar residues" evidence="5">
    <location>
        <begin position="953"/>
        <end position="971"/>
    </location>
</feature>
<protein>
    <recommendedName>
        <fullName evidence="6">Bromo domain-containing protein</fullName>
    </recommendedName>
</protein>
<dbReference type="Proteomes" id="UP001485043">
    <property type="component" value="Unassembled WGS sequence"/>
</dbReference>
<feature type="region of interest" description="Disordered" evidence="5">
    <location>
        <begin position="264"/>
        <end position="473"/>
    </location>
</feature>
<dbReference type="InterPro" id="IPR001487">
    <property type="entry name" value="Bromodomain"/>
</dbReference>
<comment type="caution">
    <text evidence="7">The sequence shown here is derived from an EMBL/GenBank/DDBJ whole genome shotgun (WGS) entry which is preliminary data.</text>
</comment>
<evidence type="ECO:0000256" key="1">
    <source>
        <dbReference type="ARBA" id="ARBA00022737"/>
    </source>
</evidence>
<feature type="region of interest" description="Disordered" evidence="5">
    <location>
        <begin position="1077"/>
        <end position="1119"/>
    </location>
</feature>
<dbReference type="InterPro" id="IPR055217">
    <property type="entry name" value="TPR_EMC2"/>
</dbReference>
<keyword evidence="3 4" id="KW-0103">Bromodomain</keyword>
<dbReference type="PANTHER" id="PTHR12760">
    <property type="entry name" value="TETRATRICOPEPTIDE REPEAT PROTEIN"/>
    <property type="match status" value="1"/>
</dbReference>
<dbReference type="Gene3D" id="1.25.40.10">
    <property type="entry name" value="Tetratricopeptide repeat domain"/>
    <property type="match status" value="1"/>
</dbReference>
<sequence>MPESSELDDVLHDIRACPKGGRFAANTRKYLKLVRELRRRDSENVAVYGSQLLRNHRSLLPQEELWQIHEQVAVAAMDVKSMDLAFSLVQAVRKRFSDSARAERLTGMYFEGKGQLKEANEVYSRFQSEFPDHELLEKRKVAMERAKGNTVGAIGLLQKYVDTNQMDKDAWEELADLYLQGQMYAQAAHCLEELLLHQPSSISYLVQYADILYTMGGASSSNYKTALTYYSAAIETSEGQSVRALYGACACAAQMAGAKARSQSAQATQPELATLAGRQPVKKRKRTEERVSTPNGWPQHPTASADTPIHRAPGSFPRGDLGHPPGTKKSKASPAHPQISPRDPFAAPGQPSIKPRLTVKNSGSTPLPRPDWSSQQPGSGAGSLTAKVGSAPPSKQQKGLKSKKKPAPEFSQHQPVSPDANGFVKREGQEQDGLQRPKLKVKQPQGSHQPAPTLSETGLSEPSASAATEDDAAYQQEKPLGAAPLSNLAAAELRPDIPITRQDVTRVLDRVQQKDWYEIFKEPVTDDVAPGYSEKIARPMDFKKIRAQLDAGFYKTWDSLMEDMETMFNNAMIYNTDDTVYHQQAKSLLDITRQTIGYARKGIKDMRGRTAGSVRKHNAQFVANEKADRDARRLAARATKQAARNAKMAELAAASGLALPADMVQARPDALGGAERDGFGERAAVTRARDAETRRQQLLDENVRMTYCPKSKDPVMMRWHSLAGGASGEGACYGKGMAVRSCVHSVAPPRDAYTRSIALFAAGLSGKARKMALARTARCMPSDAAKSAATALPRPAVIPSAQSSLRQSWEQQLLTTHRRQQERQATASARSTLHYHQALSDLKQTQEARQDLLGRTKEMHRHAHEAAAVRLQTQLDEQLEDLLLEYEQQEALQSFLHDQALMSKAEFLCSSLDSGVDPGSMQSRVQVDLAADLSVYNEAASIQARLPWPSRACRSSHTAQHGSAQQPSSALRSGPPTADLTNAEKRYAQAAYTRDVYRAANPAPAPVPISEAVPGDSINAAAQHATTPGMEQKLRPRASVNAAAPAWPLLSMNQMVRPRASLVPAMQDMAAPSMPHLAVTPRRSVSQAVQGATLSPSQDTQAYSGSSAHKQDSPNKHAAEPQTVPLRLASLAMGHGRHRKAPAPAAFQVWPQAVDPSRPGGLPLRKPASLDGPSGALRIFSSTVRLGQPIPEYFWSSEDDSGDDANGGQAGAREALPCASIPDQHQNGPHATLHGHKGAHHLAHISASLKRGTQRQERTAKRNAAHRGMSSRGAGPCRPVPTYARSSEEDLVDDAGSRRLNVQEAYVPISQPGDGAGAGGNGAHMHPDRSQLHARISRSRQNHVRKQQSYQRQHDTAARRPPDVRALGLRTARLPGAIHPGSSESSADEFEACFVEASTLGPTLVACRAPPAISSGRSPHIRPGASQGCAPHQPSPICTEREQGPSHLQSW</sequence>
<dbReference type="PRINTS" id="PR00503">
    <property type="entry name" value="BROMODOMAIN"/>
</dbReference>
<keyword evidence="1" id="KW-0677">Repeat</keyword>
<organism evidence="7 8">
    <name type="scientific">Apatococcus fuscideae</name>
    <dbReference type="NCBI Taxonomy" id="2026836"/>
    <lineage>
        <taxon>Eukaryota</taxon>
        <taxon>Viridiplantae</taxon>
        <taxon>Chlorophyta</taxon>
        <taxon>core chlorophytes</taxon>
        <taxon>Trebouxiophyceae</taxon>
        <taxon>Chlorellales</taxon>
        <taxon>Chlorellaceae</taxon>
        <taxon>Apatococcus</taxon>
    </lineage>
</organism>
<dbReference type="Gene3D" id="1.20.920.10">
    <property type="entry name" value="Bromodomain-like"/>
    <property type="match status" value="1"/>
</dbReference>
<evidence type="ECO:0000256" key="4">
    <source>
        <dbReference type="PROSITE-ProRule" id="PRU00035"/>
    </source>
</evidence>
<feature type="compositionally biased region" description="Basic and acidic residues" evidence="5">
    <location>
        <begin position="1109"/>
        <end position="1119"/>
    </location>
</feature>
<accession>A0AAW1T2N6</accession>
<feature type="region of interest" description="Disordered" evidence="5">
    <location>
        <begin position="1415"/>
        <end position="1451"/>
    </location>
</feature>
<dbReference type="CDD" id="cd04369">
    <property type="entry name" value="Bromodomain"/>
    <property type="match status" value="1"/>
</dbReference>
<feature type="domain" description="Bromo" evidence="6">
    <location>
        <begin position="512"/>
        <end position="582"/>
    </location>
</feature>
<evidence type="ECO:0000256" key="2">
    <source>
        <dbReference type="ARBA" id="ARBA00022803"/>
    </source>
</evidence>
<dbReference type="InterPro" id="IPR036427">
    <property type="entry name" value="Bromodomain-like_sf"/>
</dbReference>
<dbReference type="Pfam" id="PF22890">
    <property type="entry name" value="TPR_EMC2"/>
    <property type="match status" value="1"/>
</dbReference>
<feature type="compositionally biased region" description="Basic and acidic residues" evidence="5">
    <location>
        <begin position="1352"/>
        <end position="1362"/>
    </location>
</feature>
<dbReference type="InterPro" id="IPR039856">
    <property type="entry name" value="EMC2-like"/>
</dbReference>
<feature type="compositionally biased region" description="Polar residues" evidence="5">
    <location>
        <begin position="1083"/>
        <end position="1108"/>
    </location>
</feature>
<proteinExistence type="predicted"/>
<evidence type="ECO:0000313" key="8">
    <source>
        <dbReference type="Proteomes" id="UP001485043"/>
    </source>
</evidence>
<feature type="region of interest" description="Disordered" evidence="5">
    <location>
        <begin position="1338"/>
        <end position="1362"/>
    </location>
</feature>
<dbReference type="InterPro" id="IPR011990">
    <property type="entry name" value="TPR-like_helical_dom_sf"/>
</dbReference>
<evidence type="ECO:0000256" key="5">
    <source>
        <dbReference type="SAM" id="MobiDB-lite"/>
    </source>
</evidence>
<keyword evidence="2" id="KW-0802">TPR repeat</keyword>
<evidence type="ECO:0000256" key="3">
    <source>
        <dbReference type="ARBA" id="ARBA00023117"/>
    </source>
</evidence>
<keyword evidence="8" id="KW-1185">Reference proteome</keyword>